<feature type="compositionally biased region" description="Low complexity" evidence="5">
    <location>
        <begin position="78"/>
        <end position="98"/>
    </location>
</feature>
<feature type="compositionally biased region" description="Basic and acidic residues" evidence="5">
    <location>
        <begin position="257"/>
        <end position="278"/>
    </location>
</feature>
<dbReference type="STRING" id="914237.A0A1E1KHL9"/>
<comment type="subcellular location">
    <subcellularLocation>
        <location evidence="1">Mitochondrion</location>
    </subcellularLocation>
</comment>
<protein>
    <submittedName>
        <fullName evidence="7">Probable complex I intermediate-associated protein CIA30, mitochondrial</fullName>
    </submittedName>
</protein>
<evidence type="ECO:0000256" key="4">
    <source>
        <dbReference type="ARBA" id="ARBA00023186"/>
    </source>
</evidence>
<dbReference type="InterPro" id="IPR013857">
    <property type="entry name" value="NADH-UbQ_OxRdtase-assoc_prot30"/>
</dbReference>
<dbReference type="PANTHER" id="PTHR13194">
    <property type="entry name" value="COMPLEX I INTERMEDIATE-ASSOCIATED PROTEIN 30"/>
    <property type="match status" value="1"/>
</dbReference>
<feature type="region of interest" description="Disordered" evidence="5">
    <location>
        <begin position="251"/>
        <end position="278"/>
    </location>
</feature>
<dbReference type="SUPFAM" id="SSF49785">
    <property type="entry name" value="Galactose-binding domain-like"/>
    <property type="match status" value="1"/>
</dbReference>
<proteinExistence type="inferred from homology"/>
<evidence type="ECO:0000256" key="2">
    <source>
        <dbReference type="ARBA" id="ARBA00007884"/>
    </source>
</evidence>
<dbReference type="GO" id="GO:0051082">
    <property type="term" value="F:unfolded protein binding"/>
    <property type="evidence" value="ECO:0007669"/>
    <property type="project" value="TreeGrafter"/>
</dbReference>
<organism evidence="7 8">
    <name type="scientific">Rhynchosporium graminicola</name>
    <dbReference type="NCBI Taxonomy" id="2792576"/>
    <lineage>
        <taxon>Eukaryota</taxon>
        <taxon>Fungi</taxon>
        <taxon>Dikarya</taxon>
        <taxon>Ascomycota</taxon>
        <taxon>Pezizomycotina</taxon>
        <taxon>Leotiomycetes</taxon>
        <taxon>Helotiales</taxon>
        <taxon>Ploettnerulaceae</taxon>
        <taxon>Rhynchosporium</taxon>
    </lineage>
</organism>
<evidence type="ECO:0000313" key="8">
    <source>
        <dbReference type="Proteomes" id="UP000178129"/>
    </source>
</evidence>
<dbReference type="PANTHER" id="PTHR13194:SF18">
    <property type="entry name" value="COMPLEX I INTERMEDIATE-ASSOCIATED PROTEIN 30, MITOCHONDRIAL"/>
    <property type="match status" value="1"/>
</dbReference>
<dbReference type="GO" id="GO:0006120">
    <property type="term" value="P:mitochondrial electron transport, NADH to ubiquinone"/>
    <property type="evidence" value="ECO:0007669"/>
    <property type="project" value="TreeGrafter"/>
</dbReference>
<comment type="caution">
    <text evidence="7">The sequence shown here is derived from an EMBL/GenBank/DDBJ whole genome shotgun (WGS) entry which is preliminary data.</text>
</comment>
<keyword evidence="8" id="KW-1185">Reference proteome</keyword>
<comment type="similarity">
    <text evidence="2">Belongs to the CIA30 family.</text>
</comment>
<dbReference type="EMBL" id="FJUW01000013">
    <property type="protein sequence ID" value="CZS97482.1"/>
    <property type="molecule type" value="Genomic_DNA"/>
</dbReference>
<evidence type="ECO:0000256" key="5">
    <source>
        <dbReference type="SAM" id="MobiDB-lite"/>
    </source>
</evidence>
<evidence type="ECO:0000313" key="7">
    <source>
        <dbReference type="EMBL" id="CZS97482.1"/>
    </source>
</evidence>
<evidence type="ECO:0000256" key="1">
    <source>
        <dbReference type="ARBA" id="ARBA00004173"/>
    </source>
</evidence>
<dbReference type="InterPro" id="IPR039131">
    <property type="entry name" value="NDUFAF1"/>
</dbReference>
<dbReference type="GO" id="GO:0005739">
    <property type="term" value="C:mitochondrion"/>
    <property type="evidence" value="ECO:0007669"/>
    <property type="project" value="UniProtKB-SubCell"/>
</dbReference>
<dbReference type="AlphaFoldDB" id="A0A1E1KHL9"/>
<reference evidence="8" key="1">
    <citation type="submission" date="2016-03" db="EMBL/GenBank/DDBJ databases">
        <authorList>
            <person name="Ploux O."/>
        </authorList>
    </citation>
    <scope>NUCLEOTIDE SEQUENCE [LARGE SCALE GENOMIC DNA]</scope>
    <source>
        <strain evidence="8">UK7</strain>
    </source>
</reference>
<accession>A0A1E1KHL9</accession>
<dbReference type="Proteomes" id="UP000178129">
    <property type="component" value="Unassembled WGS sequence"/>
</dbReference>
<sequence>MRPTPNLFAKGFFGRSLDEFKRLSGFALRAEGTRRQMKPYNMAIFHDPSSLEEVKTMSDMDIGGYSKVHLDYIPPPVTTSSSPSAENSSTSPTSTNPNGHVKFHGNISIELPKNRPEVQRTGYAAWRTKDKGYTIFGKTLWDIDAYAFLALRIKSDGRKYFVNIQTESIVYTDIHQHRLYARRPGEWETVLIKWNEFVRTNHGMVVEPQTELMRQKVRTVGIGLIDRVPGPFELCVERIWASNGLGERELGEDDRFEEGTLKSKHGEKIRWGNEEKKP</sequence>
<feature type="region of interest" description="Disordered" evidence="5">
    <location>
        <begin position="76"/>
        <end position="102"/>
    </location>
</feature>
<gene>
    <name evidence="7" type="ORF">RCO7_00220</name>
</gene>
<evidence type="ECO:0000259" key="6">
    <source>
        <dbReference type="Pfam" id="PF08547"/>
    </source>
</evidence>
<keyword evidence="3" id="KW-0496">Mitochondrion</keyword>
<dbReference type="Pfam" id="PF08547">
    <property type="entry name" value="CIA30"/>
    <property type="match status" value="1"/>
</dbReference>
<keyword evidence="4" id="KW-0143">Chaperone</keyword>
<feature type="domain" description="NADH:ubiquinone oxidoreductase intermediate-associated protein 30" evidence="6">
    <location>
        <begin position="45"/>
        <end position="236"/>
    </location>
</feature>
<evidence type="ECO:0000256" key="3">
    <source>
        <dbReference type="ARBA" id="ARBA00023128"/>
    </source>
</evidence>
<dbReference type="InterPro" id="IPR008979">
    <property type="entry name" value="Galactose-bd-like_sf"/>
</dbReference>
<name>A0A1E1KHL9_9HELO</name>
<dbReference type="InParanoid" id="A0A1E1KHL9"/>
<dbReference type="GO" id="GO:0010257">
    <property type="term" value="P:NADH dehydrogenase complex assembly"/>
    <property type="evidence" value="ECO:0007669"/>
    <property type="project" value="TreeGrafter"/>
</dbReference>